<gene>
    <name evidence="1" type="ORF">D9758_017996</name>
</gene>
<accession>A0A8H5B5B8</accession>
<dbReference type="EMBL" id="JAACJM010000487">
    <property type="protein sequence ID" value="KAF5316848.1"/>
    <property type="molecule type" value="Genomic_DNA"/>
</dbReference>
<sequence length="123" mass="13606">MTLEFLKSSARRGSTTSLELLGEAANKSAAIFLECLPIFMHHLPPRLPERAGGQANQNQNQNLLRKSHLCAELALFGIAKGAIHEDTVTTHARESLCEVRPPNVVLVDFLDQHLLVQIRTCPQ</sequence>
<protein>
    <submittedName>
        <fullName evidence="1">Uncharacterized protein</fullName>
    </submittedName>
</protein>
<comment type="caution">
    <text evidence="1">The sequence shown here is derived from an EMBL/GenBank/DDBJ whole genome shotgun (WGS) entry which is preliminary data.</text>
</comment>
<reference evidence="1 2" key="1">
    <citation type="journal article" date="2020" name="ISME J.">
        <title>Uncovering the hidden diversity of litter-decomposition mechanisms in mushroom-forming fungi.</title>
        <authorList>
            <person name="Floudas D."/>
            <person name="Bentzer J."/>
            <person name="Ahren D."/>
            <person name="Johansson T."/>
            <person name="Persson P."/>
            <person name="Tunlid A."/>
        </authorList>
    </citation>
    <scope>NUCLEOTIDE SEQUENCE [LARGE SCALE GENOMIC DNA]</scope>
    <source>
        <strain evidence="1 2">CBS 291.85</strain>
    </source>
</reference>
<evidence type="ECO:0000313" key="2">
    <source>
        <dbReference type="Proteomes" id="UP000559256"/>
    </source>
</evidence>
<proteinExistence type="predicted"/>
<organism evidence="1 2">
    <name type="scientific">Tetrapyrgos nigripes</name>
    <dbReference type="NCBI Taxonomy" id="182062"/>
    <lineage>
        <taxon>Eukaryota</taxon>
        <taxon>Fungi</taxon>
        <taxon>Dikarya</taxon>
        <taxon>Basidiomycota</taxon>
        <taxon>Agaricomycotina</taxon>
        <taxon>Agaricomycetes</taxon>
        <taxon>Agaricomycetidae</taxon>
        <taxon>Agaricales</taxon>
        <taxon>Marasmiineae</taxon>
        <taxon>Marasmiaceae</taxon>
        <taxon>Tetrapyrgos</taxon>
    </lineage>
</organism>
<name>A0A8H5B5B8_9AGAR</name>
<dbReference type="AlphaFoldDB" id="A0A8H5B5B8"/>
<dbReference type="Proteomes" id="UP000559256">
    <property type="component" value="Unassembled WGS sequence"/>
</dbReference>
<evidence type="ECO:0000313" key="1">
    <source>
        <dbReference type="EMBL" id="KAF5316848.1"/>
    </source>
</evidence>
<keyword evidence="2" id="KW-1185">Reference proteome</keyword>